<dbReference type="Proteomes" id="UP000095085">
    <property type="component" value="Unassembled WGS sequence"/>
</dbReference>
<protein>
    <submittedName>
        <fullName evidence="1">Uncharacterized protein</fullName>
    </submittedName>
</protein>
<reference evidence="2" key="1">
    <citation type="submission" date="2016-05" db="EMBL/GenBank/DDBJ databases">
        <title>Comparative genomics of biotechnologically important yeasts.</title>
        <authorList>
            <consortium name="DOE Joint Genome Institute"/>
            <person name="Riley R."/>
            <person name="Haridas S."/>
            <person name="Wolfe K.H."/>
            <person name="Lopes M.R."/>
            <person name="Hittinger C.T."/>
            <person name="Goker M."/>
            <person name="Salamov A."/>
            <person name="Wisecaver J."/>
            <person name="Long T.M."/>
            <person name="Aerts A.L."/>
            <person name="Barry K."/>
            <person name="Choi C."/>
            <person name="Clum A."/>
            <person name="Coughlan A.Y."/>
            <person name="Deshpande S."/>
            <person name="Douglass A.P."/>
            <person name="Hanson S.J."/>
            <person name="Klenk H.-P."/>
            <person name="Labutti K."/>
            <person name="Lapidus A."/>
            <person name="Lindquist E."/>
            <person name="Lipzen A."/>
            <person name="Meier-Kolthoff J.P."/>
            <person name="Ohm R.A."/>
            <person name="Otillar R.P."/>
            <person name="Pangilinan J."/>
            <person name="Peng Y."/>
            <person name="Rokas A."/>
            <person name="Rosa C.A."/>
            <person name="Scheuner C."/>
            <person name="Sibirny A.A."/>
            <person name="Slot J.C."/>
            <person name="Stielow J.B."/>
            <person name="Sun H."/>
            <person name="Kurtzman C.P."/>
            <person name="Blackwell M."/>
            <person name="Grigoriev I.V."/>
            <person name="Jeffries T.W."/>
        </authorList>
    </citation>
    <scope>NUCLEOTIDE SEQUENCE [LARGE SCALE GENOMIC DNA]</scope>
    <source>
        <strain evidence="2">NRRL Y-1933</strain>
    </source>
</reference>
<accession>A0A1E4RQ69</accession>
<proteinExistence type="predicted"/>
<dbReference type="AlphaFoldDB" id="A0A1E4RQ69"/>
<dbReference type="RefSeq" id="XP_020078486.1">
    <property type="nucleotide sequence ID" value="XM_020223348.1"/>
</dbReference>
<evidence type="ECO:0000313" key="1">
    <source>
        <dbReference type="EMBL" id="ODV69419.1"/>
    </source>
</evidence>
<dbReference type="OrthoDB" id="3984304at2759"/>
<sequence length="399" mass="44201">MQSRLVPLLGSGDIGASRGFIQESPLLEDGESVSENSISITPPSKVASCKMAKSLTLPKSHRNVVVRSQSTSEIKTGAVVKPLNLEFFVSNTDPANATASSSGFIIESVSDITSSDIDQVSPVPFIEDLTVVKSPHEPPFDATSLLHQGRTSIRQSLINDQNDIFPTPVDNFHGYLNERMIRWKPSDSQYNVEATMEGKHPFQSKNFHPISSKQYGFLGGLTNWILPRNREDGSETVRATGNTDDSNTTMFFSADDFLQKNQNNKDSPDFTKLLHQHILKPNSSNSIIPSPQIERPSPNSLAVFVSPPTDIINDEPLRVNEPAYTPLAVSFNEMSLNFEKRENDENGSYNGLRVENDILTSIDGDVRDIIDDFDHVLAGCVNGMKKFFNSIDTFCNRIY</sequence>
<organism evidence="1 2">
    <name type="scientific">Hyphopichia burtonii NRRL Y-1933</name>
    <dbReference type="NCBI Taxonomy" id="984485"/>
    <lineage>
        <taxon>Eukaryota</taxon>
        <taxon>Fungi</taxon>
        <taxon>Dikarya</taxon>
        <taxon>Ascomycota</taxon>
        <taxon>Saccharomycotina</taxon>
        <taxon>Pichiomycetes</taxon>
        <taxon>Debaryomycetaceae</taxon>
        <taxon>Hyphopichia</taxon>
    </lineage>
</organism>
<dbReference type="GeneID" id="30997897"/>
<gene>
    <name evidence="1" type="ORF">HYPBUDRAFT_3396</name>
</gene>
<name>A0A1E4RQ69_9ASCO</name>
<dbReference type="EMBL" id="KV454538">
    <property type="protein sequence ID" value="ODV69419.1"/>
    <property type="molecule type" value="Genomic_DNA"/>
</dbReference>
<keyword evidence="2" id="KW-1185">Reference proteome</keyword>
<evidence type="ECO:0000313" key="2">
    <source>
        <dbReference type="Proteomes" id="UP000095085"/>
    </source>
</evidence>